<gene>
    <name evidence="2" type="ORF">LCGC14_2728320</name>
</gene>
<dbReference type="AlphaFoldDB" id="A0A0F9BZT3"/>
<protein>
    <recommendedName>
        <fullName evidence="1">HNH nuclease domain-containing protein</fullName>
    </recommendedName>
</protein>
<dbReference type="Gene3D" id="1.10.30.50">
    <property type="match status" value="1"/>
</dbReference>
<evidence type="ECO:0000313" key="2">
    <source>
        <dbReference type="EMBL" id="KKK89916.1"/>
    </source>
</evidence>
<dbReference type="SMART" id="SM00507">
    <property type="entry name" value="HNHc"/>
    <property type="match status" value="1"/>
</dbReference>
<dbReference type="InterPro" id="IPR029471">
    <property type="entry name" value="HNH_5"/>
</dbReference>
<feature type="domain" description="HNH nuclease" evidence="1">
    <location>
        <begin position="81"/>
        <end position="131"/>
    </location>
</feature>
<evidence type="ECO:0000259" key="1">
    <source>
        <dbReference type="SMART" id="SM00507"/>
    </source>
</evidence>
<accession>A0A0F9BZT3</accession>
<dbReference type="EMBL" id="LAZR01049322">
    <property type="protein sequence ID" value="KKK89916.1"/>
    <property type="molecule type" value="Genomic_DNA"/>
</dbReference>
<proteinExistence type="predicted"/>
<dbReference type="Pfam" id="PF14279">
    <property type="entry name" value="HNH_5"/>
    <property type="match status" value="1"/>
</dbReference>
<organism evidence="2">
    <name type="scientific">marine sediment metagenome</name>
    <dbReference type="NCBI Taxonomy" id="412755"/>
    <lineage>
        <taxon>unclassified sequences</taxon>
        <taxon>metagenomes</taxon>
        <taxon>ecological metagenomes</taxon>
    </lineage>
</organism>
<name>A0A0F9BZT3_9ZZZZ</name>
<sequence length="140" mass="15821">MPNKKKKVVHPVYERLGVIGIGKLLSFIPIAGNKNGLKKKKYFGKQVKLTSHRYKVYALNGTKCVNCKLTGTFFALEKSISQRTDKFHFNLYAINKKKEEVMITIDHITPKAKGGSEALSNKQPMCFNCNNKKGDKIESK</sequence>
<comment type="caution">
    <text evidence="2">The sequence shown here is derived from an EMBL/GenBank/DDBJ whole genome shotgun (WGS) entry which is preliminary data.</text>
</comment>
<reference evidence="2" key="1">
    <citation type="journal article" date="2015" name="Nature">
        <title>Complex archaea that bridge the gap between prokaryotes and eukaryotes.</title>
        <authorList>
            <person name="Spang A."/>
            <person name="Saw J.H."/>
            <person name="Jorgensen S.L."/>
            <person name="Zaremba-Niedzwiedzka K."/>
            <person name="Martijn J."/>
            <person name="Lind A.E."/>
            <person name="van Eijk R."/>
            <person name="Schleper C."/>
            <person name="Guy L."/>
            <person name="Ettema T.J."/>
        </authorList>
    </citation>
    <scope>NUCLEOTIDE SEQUENCE</scope>
</reference>
<dbReference type="InterPro" id="IPR003615">
    <property type="entry name" value="HNH_nuc"/>
</dbReference>
<dbReference type="CDD" id="cd00085">
    <property type="entry name" value="HNHc"/>
    <property type="match status" value="1"/>
</dbReference>